<feature type="compositionally biased region" description="Polar residues" evidence="1">
    <location>
        <begin position="30"/>
        <end position="48"/>
    </location>
</feature>
<name>A0A127ZGW0_9BASI</name>
<evidence type="ECO:0000313" key="3">
    <source>
        <dbReference type="EMBL" id="CDU25348.1"/>
    </source>
</evidence>
<sequence length="181" mass="19380">MSSSPTSPTSPTSTTPPPPPYTETAPSKPNTSPQPSTIVTPLPSYTSSPVLRTTPATTPLTPLKLSPPLTTTTPEANHTIAHRFASPLIAVLATNVVDTLYLTLLNFAGILLTLIQLPLAVLLAAEFNGWLPLGGGKVKQGMGGKGVKAREGWMMLFTQIMWDCHDFLEEAELELPSHWAR</sequence>
<evidence type="ECO:0000256" key="2">
    <source>
        <dbReference type="SAM" id="Phobius"/>
    </source>
</evidence>
<organism evidence="3">
    <name type="scientific">Sporisorium scitamineum</name>
    <dbReference type="NCBI Taxonomy" id="49012"/>
    <lineage>
        <taxon>Eukaryota</taxon>
        <taxon>Fungi</taxon>
        <taxon>Dikarya</taxon>
        <taxon>Basidiomycota</taxon>
        <taxon>Ustilaginomycotina</taxon>
        <taxon>Ustilaginomycetes</taxon>
        <taxon>Ustilaginales</taxon>
        <taxon>Ustilaginaceae</taxon>
        <taxon>Sporisorium</taxon>
    </lineage>
</organism>
<gene>
    <name evidence="3" type="ORF">SPSC_05182</name>
</gene>
<protein>
    <submittedName>
        <fullName evidence="3">Uncharacterized protein</fullName>
    </submittedName>
</protein>
<feature type="compositionally biased region" description="Low complexity" evidence="1">
    <location>
        <begin position="49"/>
        <end position="74"/>
    </location>
</feature>
<dbReference type="EMBL" id="LK056684">
    <property type="protein sequence ID" value="CDU25348.1"/>
    <property type="molecule type" value="Genomic_DNA"/>
</dbReference>
<accession>A0A127ZGW0</accession>
<keyword evidence="2" id="KW-0472">Membrane</keyword>
<feature type="compositionally biased region" description="Low complexity" evidence="1">
    <location>
        <begin position="1"/>
        <end position="13"/>
    </location>
</feature>
<keyword evidence="2" id="KW-1133">Transmembrane helix</keyword>
<feature type="region of interest" description="Disordered" evidence="1">
    <location>
        <begin position="1"/>
        <end position="74"/>
    </location>
</feature>
<dbReference type="OrthoDB" id="10493636at2759"/>
<reference evidence="3" key="1">
    <citation type="submission" date="2014-06" db="EMBL/GenBank/DDBJ databases">
        <authorList>
            <person name="Ju J."/>
            <person name="Zhang J."/>
        </authorList>
    </citation>
    <scope>NUCLEOTIDE SEQUENCE</scope>
    <source>
        <strain evidence="3">SscI8</strain>
    </source>
</reference>
<proteinExistence type="predicted"/>
<keyword evidence="2" id="KW-0812">Transmembrane</keyword>
<evidence type="ECO:0000256" key="1">
    <source>
        <dbReference type="SAM" id="MobiDB-lite"/>
    </source>
</evidence>
<dbReference type="AlphaFoldDB" id="A0A127ZGW0"/>
<feature type="transmembrane region" description="Helical" evidence="2">
    <location>
        <begin position="100"/>
        <end position="125"/>
    </location>
</feature>